<dbReference type="Proteomes" id="UP000215788">
    <property type="component" value="Unassembled WGS sequence"/>
</dbReference>
<proteinExistence type="predicted"/>
<sequence>MSELSDRYNSLPFKDRQMLNALMVEAEIRFIELEKKRMLADIRKNVRVINDRVKNMRRHLETLP</sequence>
<dbReference type="AlphaFoldDB" id="A0A266N9H4"/>
<gene>
    <name evidence="1" type="ORF">CJF39_15235</name>
</gene>
<accession>A0A266N9H4</accession>
<comment type="caution">
    <text evidence="1">The sequence shown here is derived from an EMBL/GenBank/DDBJ whole genome shotgun (WGS) entry which is preliminary data.</text>
</comment>
<reference evidence="1 2" key="1">
    <citation type="submission" date="2017-08" db="EMBL/GenBank/DDBJ databases">
        <title>Genomic and metabolic characterisation of spoilage-associated Pseudomonas species.</title>
        <authorList>
            <person name="Stanborough T."/>
            <person name="Fegan N."/>
            <person name="Powell S.M."/>
            <person name="Singh T."/>
            <person name="Tamplin M.L."/>
            <person name="Chandry P.S."/>
        </authorList>
    </citation>
    <scope>NUCLEOTIDE SEQUENCE [LARGE SCALE GENOMIC DNA]</scope>
    <source>
        <strain evidence="1 2">L1802</strain>
    </source>
</reference>
<name>A0A266N9H4_9PSED</name>
<dbReference type="EMBL" id="NQKI01000024">
    <property type="protein sequence ID" value="OZY58617.1"/>
    <property type="molecule type" value="Genomic_DNA"/>
</dbReference>
<protein>
    <submittedName>
        <fullName evidence="1">Uncharacterized protein</fullName>
    </submittedName>
</protein>
<dbReference type="RefSeq" id="WP_094994170.1">
    <property type="nucleotide sequence ID" value="NZ_NQKI01000024.1"/>
</dbReference>
<organism evidence="1 2">
    <name type="scientific">Pseudomonas lundensis</name>
    <dbReference type="NCBI Taxonomy" id="86185"/>
    <lineage>
        <taxon>Bacteria</taxon>
        <taxon>Pseudomonadati</taxon>
        <taxon>Pseudomonadota</taxon>
        <taxon>Gammaproteobacteria</taxon>
        <taxon>Pseudomonadales</taxon>
        <taxon>Pseudomonadaceae</taxon>
        <taxon>Pseudomonas</taxon>
    </lineage>
</organism>
<evidence type="ECO:0000313" key="2">
    <source>
        <dbReference type="Proteomes" id="UP000215788"/>
    </source>
</evidence>
<evidence type="ECO:0000313" key="1">
    <source>
        <dbReference type="EMBL" id="OZY58617.1"/>
    </source>
</evidence>